<accession>A0ABT3NYW3</accession>
<dbReference type="Pfam" id="PF01590">
    <property type="entry name" value="GAF"/>
    <property type="match status" value="1"/>
</dbReference>
<sequence length="298" mass="32265">MLLDTPAEEGFDQLTRLARETLDAPMALVSLVDHDRQFFKSHSGPIPEDFAAQRGTALSHSFCRHAVASGEAFVVEDAKEHPLVKDNPTALEYGVAAYAGVPLFSADGQALGTLCVLDTKPRKWSKEQLERLSALTAVASSLIAYRTKALEAAPLGEPAGAETQTAHLEWSRRLSGAVAAYLARLDAYRQVAAQVEPSEQGLEQEVRSRAALLAAEAGWEAMLGSAALAEEGLASGDLTALVGACRDHFTAQRQRAEVMQRFQRAEAHLAEVEKASAFVQQTEQEVRFALRNLSLRRG</sequence>
<dbReference type="InterPro" id="IPR029016">
    <property type="entry name" value="GAF-like_dom_sf"/>
</dbReference>
<evidence type="ECO:0000313" key="3">
    <source>
        <dbReference type="Proteomes" id="UP001526430"/>
    </source>
</evidence>
<feature type="domain" description="GAF" evidence="1">
    <location>
        <begin position="6"/>
        <end position="153"/>
    </location>
</feature>
<dbReference type="Proteomes" id="UP001526430">
    <property type="component" value="Unassembled WGS sequence"/>
</dbReference>
<organism evidence="2 3">
    <name type="scientific">Sabulicella glaciei</name>
    <dbReference type="NCBI Taxonomy" id="2984948"/>
    <lineage>
        <taxon>Bacteria</taxon>
        <taxon>Pseudomonadati</taxon>
        <taxon>Pseudomonadota</taxon>
        <taxon>Alphaproteobacteria</taxon>
        <taxon>Acetobacterales</taxon>
        <taxon>Acetobacteraceae</taxon>
        <taxon>Sabulicella</taxon>
    </lineage>
</organism>
<name>A0ABT3NYW3_9PROT</name>
<dbReference type="SUPFAM" id="SSF55781">
    <property type="entry name" value="GAF domain-like"/>
    <property type="match status" value="1"/>
</dbReference>
<protein>
    <submittedName>
        <fullName evidence="2">GAF domain-containing protein</fullName>
    </submittedName>
</protein>
<evidence type="ECO:0000259" key="1">
    <source>
        <dbReference type="SMART" id="SM00065"/>
    </source>
</evidence>
<dbReference type="SMART" id="SM00065">
    <property type="entry name" value="GAF"/>
    <property type="match status" value="1"/>
</dbReference>
<dbReference type="Gene3D" id="3.30.450.40">
    <property type="match status" value="1"/>
</dbReference>
<evidence type="ECO:0000313" key="2">
    <source>
        <dbReference type="EMBL" id="MCW8087347.1"/>
    </source>
</evidence>
<dbReference type="InterPro" id="IPR003018">
    <property type="entry name" value="GAF"/>
</dbReference>
<dbReference type="RefSeq" id="WP_301591531.1">
    <property type="nucleotide sequence ID" value="NZ_JAPFQI010000015.1"/>
</dbReference>
<proteinExistence type="predicted"/>
<dbReference type="PANTHER" id="PTHR43102">
    <property type="entry name" value="SLR1143 PROTEIN"/>
    <property type="match status" value="1"/>
</dbReference>
<keyword evidence="3" id="KW-1185">Reference proteome</keyword>
<dbReference type="PANTHER" id="PTHR43102:SF2">
    <property type="entry name" value="GAF DOMAIN-CONTAINING PROTEIN"/>
    <property type="match status" value="1"/>
</dbReference>
<reference evidence="2 3" key="1">
    <citation type="submission" date="2022-10" db="EMBL/GenBank/DDBJ databases">
        <title>Roseococcus glaciei nov., sp. nov., isolated from glacier.</title>
        <authorList>
            <person name="Liu Q."/>
            <person name="Xin Y.-H."/>
        </authorList>
    </citation>
    <scope>NUCLEOTIDE SEQUENCE [LARGE SCALE GENOMIC DNA]</scope>
    <source>
        <strain evidence="2 3">MDT2-1-1</strain>
    </source>
</reference>
<dbReference type="EMBL" id="JAPFQI010000015">
    <property type="protein sequence ID" value="MCW8087347.1"/>
    <property type="molecule type" value="Genomic_DNA"/>
</dbReference>
<comment type="caution">
    <text evidence="2">The sequence shown here is derived from an EMBL/GenBank/DDBJ whole genome shotgun (WGS) entry which is preliminary data.</text>
</comment>
<gene>
    <name evidence="2" type="ORF">OF850_17080</name>
</gene>